<reference evidence="1 2" key="1">
    <citation type="journal article" date="2022" name="Genome Biol. Evol.">
        <title>The Spruce Budworm Genome: Reconstructing the Evolutionary History of Antifreeze Proteins.</title>
        <authorList>
            <person name="Beliveau C."/>
            <person name="Gagne P."/>
            <person name="Picq S."/>
            <person name="Vernygora O."/>
            <person name="Keeling C.I."/>
            <person name="Pinkney K."/>
            <person name="Doucet D."/>
            <person name="Wen F."/>
            <person name="Johnston J.S."/>
            <person name="Maaroufi H."/>
            <person name="Boyle B."/>
            <person name="Laroche J."/>
            <person name="Dewar K."/>
            <person name="Juretic N."/>
            <person name="Blackburn G."/>
            <person name="Nisole A."/>
            <person name="Brunet B."/>
            <person name="Brandao M."/>
            <person name="Lumley L."/>
            <person name="Duan J."/>
            <person name="Quan G."/>
            <person name="Lucarotti C.J."/>
            <person name="Roe A.D."/>
            <person name="Sperling F.A.H."/>
            <person name="Levesque R.C."/>
            <person name="Cusson M."/>
        </authorList>
    </citation>
    <scope>NUCLEOTIDE SEQUENCE [LARGE SCALE GENOMIC DNA]</scope>
    <source>
        <strain evidence="1">Glfc:IPQL:Cfum</strain>
    </source>
</reference>
<evidence type="ECO:0000313" key="1">
    <source>
        <dbReference type="EMBL" id="KAI8433640.1"/>
    </source>
</evidence>
<proteinExistence type="predicted"/>
<accession>A0ACC0KBR0</accession>
<comment type="caution">
    <text evidence="1">The sequence shown here is derived from an EMBL/GenBank/DDBJ whole genome shotgun (WGS) entry which is preliminary data.</text>
</comment>
<keyword evidence="2" id="KW-1185">Reference proteome</keyword>
<name>A0ACC0KBR0_CHOFU</name>
<organism evidence="1 2">
    <name type="scientific">Choristoneura fumiferana</name>
    <name type="common">Spruce budworm moth</name>
    <name type="synonym">Archips fumiferana</name>
    <dbReference type="NCBI Taxonomy" id="7141"/>
    <lineage>
        <taxon>Eukaryota</taxon>
        <taxon>Metazoa</taxon>
        <taxon>Ecdysozoa</taxon>
        <taxon>Arthropoda</taxon>
        <taxon>Hexapoda</taxon>
        <taxon>Insecta</taxon>
        <taxon>Pterygota</taxon>
        <taxon>Neoptera</taxon>
        <taxon>Endopterygota</taxon>
        <taxon>Lepidoptera</taxon>
        <taxon>Glossata</taxon>
        <taxon>Ditrysia</taxon>
        <taxon>Tortricoidea</taxon>
        <taxon>Tortricidae</taxon>
        <taxon>Tortricinae</taxon>
        <taxon>Choristoneura</taxon>
    </lineage>
</organism>
<sequence length="64" mass="7409">MGAKLRALENNFQEVRCERVFESMRLCCIKFKPQSLVCSGYDLEPRQFAPDTEKLDKSKEGHEA</sequence>
<evidence type="ECO:0000313" key="2">
    <source>
        <dbReference type="Proteomes" id="UP001064048"/>
    </source>
</evidence>
<protein>
    <submittedName>
        <fullName evidence="1">Uncharacterized protein</fullName>
    </submittedName>
</protein>
<dbReference type="Proteomes" id="UP001064048">
    <property type="component" value="Chromosome 29"/>
</dbReference>
<dbReference type="EMBL" id="CM046129">
    <property type="protein sequence ID" value="KAI8433640.1"/>
    <property type="molecule type" value="Genomic_DNA"/>
</dbReference>
<gene>
    <name evidence="1" type="ORF">MSG28_015646</name>
</gene>